<protein>
    <submittedName>
        <fullName evidence="1">Uncharacterized protein</fullName>
    </submittedName>
</protein>
<dbReference type="AlphaFoldDB" id="A0A5N6JI16"/>
<evidence type="ECO:0000313" key="2">
    <source>
        <dbReference type="Proteomes" id="UP000326289"/>
    </source>
</evidence>
<organism evidence="1 2">
    <name type="scientific">Aspergillus minisclerotigenes</name>
    <dbReference type="NCBI Taxonomy" id="656917"/>
    <lineage>
        <taxon>Eukaryota</taxon>
        <taxon>Fungi</taxon>
        <taxon>Dikarya</taxon>
        <taxon>Ascomycota</taxon>
        <taxon>Pezizomycotina</taxon>
        <taxon>Eurotiomycetes</taxon>
        <taxon>Eurotiomycetidae</taxon>
        <taxon>Eurotiales</taxon>
        <taxon>Aspergillaceae</taxon>
        <taxon>Aspergillus</taxon>
        <taxon>Aspergillus subgen. Circumdati</taxon>
    </lineage>
</organism>
<accession>A0A5N6JI16</accession>
<sequence>MRSLRKPHSIIGYGLRHLQLCQSQRGLDAMCKHLGIEVEGWPSARICLPVIMCAAGIFLPIYLSLHDLFCFGRDYRSFVSSISCLRLFLPPLLVVGPSLTAPNYSFPNII</sequence>
<reference evidence="1 2" key="1">
    <citation type="submission" date="2019-04" db="EMBL/GenBank/DDBJ databases">
        <title>Fungal friends and foes A comparative genomics study of 23 Aspergillus species from section Flavi.</title>
        <authorList>
            <consortium name="DOE Joint Genome Institute"/>
            <person name="Kjaerbolling I."/>
            <person name="Vesth T.C."/>
            <person name="Frisvad J.C."/>
            <person name="Nybo J.L."/>
            <person name="Theobald S."/>
            <person name="Kildgaard S."/>
            <person name="Petersen T.I."/>
            <person name="Kuo A."/>
            <person name="Sato A."/>
            <person name="Lyhne E.K."/>
            <person name="Kogle M.E."/>
            <person name="Wiebenga A."/>
            <person name="Kun R.S."/>
            <person name="Lubbers R.J."/>
            <person name="Makela M.R."/>
            <person name="Barry K."/>
            <person name="Chovatia M."/>
            <person name="Clum A."/>
            <person name="Daum C."/>
            <person name="Haridas S."/>
            <person name="He G."/>
            <person name="LaButti K."/>
            <person name="Lipzen A."/>
            <person name="Mondo S."/>
            <person name="Pangilinan J."/>
            <person name="Riley R."/>
            <person name="Salamov A."/>
            <person name="Simmons B.A."/>
            <person name="Magnuson J.K."/>
            <person name="Henrissat B."/>
            <person name="Mortensen U.H."/>
            <person name="Larsen T.O."/>
            <person name="De vries R.P."/>
            <person name="Grigoriev I.V."/>
            <person name="Machida M."/>
            <person name="Baker S.E."/>
            <person name="Andersen M.R."/>
        </authorList>
    </citation>
    <scope>NUCLEOTIDE SEQUENCE [LARGE SCALE GENOMIC DNA]</scope>
    <source>
        <strain evidence="1 2">CBS 117635</strain>
    </source>
</reference>
<gene>
    <name evidence="1" type="ORF">BDV30DRAFT_203150</name>
</gene>
<proteinExistence type="predicted"/>
<dbReference type="EMBL" id="ML732767">
    <property type="protein sequence ID" value="KAB8278526.1"/>
    <property type="molecule type" value="Genomic_DNA"/>
</dbReference>
<evidence type="ECO:0000313" key="1">
    <source>
        <dbReference type="EMBL" id="KAB8278526.1"/>
    </source>
</evidence>
<dbReference type="Proteomes" id="UP000326289">
    <property type="component" value="Unassembled WGS sequence"/>
</dbReference>
<name>A0A5N6JI16_9EURO</name>
<keyword evidence="2" id="KW-1185">Reference proteome</keyword>